<dbReference type="Proteomes" id="UP001597045">
    <property type="component" value="Unassembled WGS sequence"/>
</dbReference>
<keyword evidence="1" id="KW-0067">ATP-binding</keyword>
<proteinExistence type="predicted"/>
<keyword evidence="1" id="KW-0347">Helicase</keyword>
<protein>
    <submittedName>
        <fullName evidence="1">DNA helicase</fullName>
    </submittedName>
</protein>
<keyword evidence="2" id="KW-1185">Reference proteome</keyword>
<name>A0ABW3M139_9PSEU</name>
<evidence type="ECO:0000313" key="2">
    <source>
        <dbReference type="Proteomes" id="UP001597045"/>
    </source>
</evidence>
<dbReference type="EMBL" id="JBHTIS010000017">
    <property type="protein sequence ID" value="MFD1044238.1"/>
    <property type="molecule type" value="Genomic_DNA"/>
</dbReference>
<keyword evidence="1" id="KW-0378">Hydrolase</keyword>
<reference evidence="2" key="1">
    <citation type="journal article" date="2019" name="Int. J. Syst. Evol. Microbiol.">
        <title>The Global Catalogue of Microorganisms (GCM) 10K type strain sequencing project: providing services to taxonomists for standard genome sequencing and annotation.</title>
        <authorList>
            <consortium name="The Broad Institute Genomics Platform"/>
            <consortium name="The Broad Institute Genome Sequencing Center for Infectious Disease"/>
            <person name="Wu L."/>
            <person name="Ma J."/>
        </authorList>
    </citation>
    <scope>NUCLEOTIDE SEQUENCE [LARGE SCALE GENOMIC DNA]</scope>
    <source>
        <strain evidence="2">JCM 31486</strain>
    </source>
</reference>
<sequence>MNNDRAAGVVRLWRAVEMFSPQDVPKLTPAFSADATLTVLDLAAGELAPWQDGHPVTARPLRRGMTWQFIVYGGMYDVTRATDELLRVFGEDGRPADGRRSGRTALFAFTVNAEGSLVENSATLSACAW</sequence>
<gene>
    <name evidence="1" type="ORF">ACFQ1S_00810</name>
</gene>
<keyword evidence="1" id="KW-0547">Nucleotide-binding</keyword>
<evidence type="ECO:0000313" key="1">
    <source>
        <dbReference type="EMBL" id="MFD1044238.1"/>
    </source>
</evidence>
<organism evidence="1 2">
    <name type="scientific">Kibdelosporangium lantanae</name>
    <dbReference type="NCBI Taxonomy" id="1497396"/>
    <lineage>
        <taxon>Bacteria</taxon>
        <taxon>Bacillati</taxon>
        <taxon>Actinomycetota</taxon>
        <taxon>Actinomycetes</taxon>
        <taxon>Pseudonocardiales</taxon>
        <taxon>Pseudonocardiaceae</taxon>
        <taxon>Kibdelosporangium</taxon>
    </lineage>
</organism>
<accession>A0ABW3M139</accession>
<feature type="non-terminal residue" evidence="1">
    <location>
        <position position="129"/>
    </location>
</feature>
<dbReference type="GO" id="GO:0004386">
    <property type="term" value="F:helicase activity"/>
    <property type="evidence" value="ECO:0007669"/>
    <property type="project" value="UniProtKB-KW"/>
</dbReference>
<comment type="caution">
    <text evidence="1">The sequence shown here is derived from an EMBL/GenBank/DDBJ whole genome shotgun (WGS) entry which is preliminary data.</text>
</comment>